<dbReference type="EMBL" id="CAJEWN010000051">
    <property type="protein sequence ID" value="CAD2152754.1"/>
    <property type="molecule type" value="Genomic_DNA"/>
</dbReference>
<reference evidence="2 3" key="1">
    <citation type="submission" date="2020-08" db="EMBL/GenBank/DDBJ databases">
        <authorList>
            <person name="Koutsovoulos G."/>
            <person name="Danchin GJ E."/>
        </authorList>
    </citation>
    <scope>NUCLEOTIDE SEQUENCE [LARGE SCALE GENOMIC DNA]</scope>
</reference>
<evidence type="ECO:0000313" key="3">
    <source>
        <dbReference type="Proteomes" id="UP000580250"/>
    </source>
</evidence>
<name>A0A6V7UBM2_MELEN</name>
<feature type="chain" id="PRO_5027958920" evidence="1">
    <location>
        <begin position="19"/>
        <end position="178"/>
    </location>
</feature>
<protein>
    <submittedName>
        <fullName evidence="2">Uncharacterized protein</fullName>
    </submittedName>
</protein>
<proteinExistence type="predicted"/>
<sequence>MYFYLLIVLLMAVGFNEGKNCSSNQGSLTFLTNTIKFPSVQGVSDSFNGAISNSICKNNSLQTICYNSVANKQSIGKVVCSKNICICNYDDNYCYKANQTSGYILDYMFYSYNGYIYINPNTGGQKLERTVGKRSFEHKTTADMKLIPTTTSYLHGKALLVGCTTCDKLHANKELLKC</sequence>
<gene>
    <name evidence="2" type="ORF">MENT_LOCUS10879</name>
</gene>
<keyword evidence="1" id="KW-0732">Signal</keyword>
<dbReference type="Proteomes" id="UP000580250">
    <property type="component" value="Unassembled WGS sequence"/>
</dbReference>
<feature type="signal peptide" evidence="1">
    <location>
        <begin position="1"/>
        <end position="18"/>
    </location>
</feature>
<dbReference type="OrthoDB" id="5898927at2759"/>
<organism evidence="2 3">
    <name type="scientific">Meloidogyne enterolobii</name>
    <name type="common">Root-knot nematode worm</name>
    <name type="synonym">Meloidogyne mayaguensis</name>
    <dbReference type="NCBI Taxonomy" id="390850"/>
    <lineage>
        <taxon>Eukaryota</taxon>
        <taxon>Metazoa</taxon>
        <taxon>Ecdysozoa</taxon>
        <taxon>Nematoda</taxon>
        <taxon>Chromadorea</taxon>
        <taxon>Rhabditida</taxon>
        <taxon>Tylenchina</taxon>
        <taxon>Tylenchomorpha</taxon>
        <taxon>Tylenchoidea</taxon>
        <taxon>Meloidogynidae</taxon>
        <taxon>Meloidogyninae</taxon>
        <taxon>Meloidogyne</taxon>
    </lineage>
</organism>
<evidence type="ECO:0000256" key="1">
    <source>
        <dbReference type="SAM" id="SignalP"/>
    </source>
</evidence>
<accession>A0A6V7UBM2</accession>
<comment type="caution">
    <text evidence="2">The sequence shown here is derived from an EMBL/GenBank/DDBJ whole genome shotgun (WGS) entry which is preliminary data.</text>
</comment>
<dbReference type="AlphaFoldDB" id="A0A6V7UBM2"/>
<evidence type="ECO:0000313" key="2">
    <source>
        <dbReference type="EMBL" id="CAD2152754.1"/>
    </source>
</evidence>